<reference evidence="2" key="1">
    <citation type="journal article" date="2022" name="Mol. Ecol. Resour.">
        <title>The genomes of chicory, endive, great burdock and yacon provide insights into Asteraceae palaeo-polyploidization history and plant inulin production.</title>
        <authorList>
            <person name="Fan W."/>
            <person name="Wang S."/>
            <person name="Wang H."/>
            <person name="Wang A."/>
            <person name="Jiang F."/>
            <person name="Liu H."/>
            <person name="Zhao H."/>
            <person name="Xu D."/>
            <person name="Zhang Y."/>
        </authorList>
    </citation>
    <scope>NUCLEOTIDE SEQUENCE [LARGE SCALE GENOMIC DNA]</scope>
    <source>
        <strain evidence="2">cv. Yunnan</strain>
    </source>
</reference>
<name>A0ACB9HHZ0_9ASTR</name>
<evidence type="ECO:0000313" key="1">
    <source>
        <dbReference type="EMBL" id="KAI3795533.1"/>
    </source>
</evidence>
<organism evidence="1 2">
    <name type="scientific">Smallanthus sonchifolius</name>
    <dbReference type="NCBI Taxonomy" id="185202"/>
    <lineage>
        <taxon>Eukaryota</taxon>
        <taxon>Viridiplantae</taxon>
        <taxon>Streptophyta</taxon>
        <taxon>Embryophyta</taxon>
        <taxon>Tracheophyta</taxon>
        <taxon>Spermatophyta</taxon>
        <taxon>Magnoliopsida</taxon>
        <taxon>eudicotyledons</taxon>
        <taxon>Gunneridae</taxon>
        <taxon>Pentapetalae</taxon>
        <taxon>asterids</taxon>
        <taxon>campanulids</taxon>
        <taxon>Asterales</taxon>
        <taxon>Asteraceae</taxon>
        <taxon>Asteroideae</taxon>
        <taxon>Heliantheae alliance</taxon>
        <taxon>Millerieae</taxon>
        <taxon>Smallanthus</taxon>
    </lineage>
</organism>
<reference evidence="1 2" key="2">
    <citation type="journal article" date="2022" name="Mol. Ecol. Resour.">
        <title>The genomes of chicory, endive, great burdock and yacon provide insights into Asteraceae paleo-polyploidization history and plant inulin production.</title>
        <authorList>
            <person name="Fan W."/>
            <person name="Wang S."/>
            <person name="Wang H."/>
            <person name="Wang A."/>
            <person name="Jiang F."/>
            <person name="Liu H."/>
            <person name="Zhao H."/>
            <person name="Xu D."/>
            <person name="Zhang Y."/>
        </authorList>
    </citation>
    <scope>NUCLEOTIDE SEQUENCE [LARGE SCALE GENOMIC DNA]</scope>
    <source>
        <strain evidence="2">cv. Yunnan</strain>
        <tissue evidence="1">Leaves</tissue>
    </source>
</reference>
<proteinExistence type="predicted"/>
<sequence>MYLKIVDNDQKARGKKRDASDADYESAGVNHDSVAERTYKGIVLIWSSKMRNCAFVDISNEGLATQAQRQLNDPIC</sequence>
<dbReference type="EMBL" id="CM042029">
    <property type="protein sequence ID" value="KAI3795533.1"/>
    <property type="molecule type" value="Genomic_DNA"/>
</dbReference>
<protein>
    <submittedName>
        <fullName evidence="1">Uncharacterized protein</fullName>
    </submittedName>
</protein>
<evidence type="ECO:0000313" key="2">
    <source>
        <dbReference type="Proteomes" id="UP001056120"/>
    </source>
</evidence>
<dbReference type="Proteomes" id="UP001056120">
    <property type="component" value="Linkage Group LG12"/>
</dbReference>
<gene>
    <name evidence="1" type="ORF">L1987_38188</name>
</gene>
<comment type="caution">
    <text evidence="1">The sequence shown here is derived from an EMBL/GenBank/DDBJ whole genome shotgun (WGS) entry which is preliminary data.</text>
</comment>
<accession>A0ACB9HHZ0</accession>
<keyword evidence="2" id="KW-1185">Reference proteome</keyword>